<evidence type="ECO:0000313" key="2">
    <source>
        <dbReference type="Proteomes" id="UP000323819"/>
    </source>
</evidence>
<sequence>MIAVESLLKEQLKHLKLLTPANPEACKECGEVHHYSTPHNKDSLYYQYNFARTHGRWPTWADASAHCSEDIQETLKEYLKSKSITFN</sequence>
<proteinExistence type="predicted"/>
<organism evidence="1 2">
    <name type="scientific">Vibrio cholerae</name>
    <dbReference type="NCBI Taxonomy" id="666"/>
    <lineage>
        <taxon>Bacteria</taxon>
        <taxon>Pseudomonadati</taxon>
        <taxon>Pseudomonadota</taxon>
        <taxon>Gammaproteobacteria</taxon>
        <taxon>Vibrionales</taxon>
        <taxon>Vibrionaceae</taxon>
        <taxon>Vibrio</taxon>
    </lineage>
</organism>
<comment type="caution">
    <text evidence="1">The sequence shown here is derived from an EMBL/GenBank/DDBJ whole genome shotgun (WGS) entry which is preliminary data.</text>
</comment>
<name>A0ABD7SRI9_VIBCL</name>
<dbReference type="RefSeq" id="WP_148500114.1">
    <property type="nucleotide sequence ID" value="NZ_JAANNJ010000013.1"/>
</dbReference>
<dbReference type="EMBL" id="VSIJ01000005">
    <property type="protein sequence ID" value="TXX67385.1"/>
    <property type="molecule type" value="Genomic_DNA"/>
</dbReference>
<dbReference type="Proteomes" id="UP000323819">
    <property type="component" value="Unassembled WGS sequence"/>
</dbReference>
<protein>
    <submittedName>
        <fullName evidence="1">Uncharacterized protein</fullName>
    </submittedName>
</protein>
<reference evidence="1 2" key="1">
    <citation type="submission" date="2019-06" db="EMBL/GenBank/DDBJ databases">
        <title>Vibrio cholerae phylogeny based on whole-genome sequencing reveals genetic diversity and population strucutre.</title>
        <authorList>
            <person name="Zhiqiu Y."/>
            <person name="Bin L."/>
            <person name="Lingyan J."/>
        </authorList>
    </citation>
    <scope>NUCLEOTIDE SEQUENCE [LARGE SCALE GENOMIC DNA]</scope>
    <source>
        <strain evidence="1 2">N2814</strain>
    </source>
</reference>
<dbReference type="AlphaFoldDB" id="A0ABD7SRI9"/>
<accession>A0ABD7SRI9</accession>
<gene>
    <name evidence="1" type="ORF">FXF03_02060</name>
</gene>
<evidence type="ECO:0000313" key="1">
    <source>
        <dbReference type="EMBL" id="TXX67385.1"/>
    </source>
</evidence>